<dbReference type="KEGG" id="ttz:FHG85_06555"/>
<keyword evidence="2" id="KW-1185">Reference proteome</keyword>
<dbReference type="EMBL" id="CP041345">
    <property type="protein sequence ID" value="QKG79937.1"/>
    <property type="molecule type" value="Genomic_DNA"/>
</dbReference>
<evidence type="ECO:0000313" key="2">
    <source>
        <dbReference type="Proteomes" id="UP000500961"/>
    </source>
</evidence>
<protein>
    <submittedName>
        <fullName evidence="1">Uncharacterized protein</fullName>
    </submittedName>
</protein>
<proteinExistence type="predicted"/>
<dbReference type="PROSITE" id="PS51257">
    <property type="entry name" value="PROKAR_LIPOPROTEIN"/>
    <property type="match status" value="1"/>
</dbReference>
<sequence length="175" mass="19553">MRSKYLAAVLLFSAVLISCNGSKDDDENLNIITFGDNQFSLYRGFYTKLDTLLSTGATPFIINLLGEGVTINSETDQVTGTGSLIRAYFYSDNNIQVSNGLYTIDPFNKKETNGVDSCVIYYNYNFEVDTGAVYTIYAGTFNVYNLGRIMSYKIDVQTKDLTHFTGEFQGTMDQL</sequence>
<dbReference type="RefSeq" id="WP_173074184.1">
    <property type="nucleotide sequence ID" value="NZ_CP041345.1"/>
</dbReference>
<name>A0A7D3XGA6_9BACT</name>
<accession>A0A7D3XGA6</accession>
<dbReference type="Proteomes" id="UP000500961">
    <property type="component" value="Chromosome"/>
</dbReference>
<dbReference type="AlphaFoldDB" id="A0A7D3XGA6"/>
<reference evidence="1 2" key="1">
    <citation type="submission" date="2019-07" db="EMBL/GenBank/DDBJ databases">
        <title>Thalassofilum flectens gen. nov., sp. nov., a novel moderate thermophilic anaerobe from a shallow sea hot spring in Kunashir Island (Russia), representing a new family in the order Bacteroidales, and proposal of Thalassofilacea fam. nov.</title>
        <authorList>
            <person name="Kochetkova T.V."/>
            <person name="Podosokorskaya O.A."/>
            <person name="Novikov A."/>
            <person name="Elcheninov A.G."/>
            <person name="Toshchakov S.V."/>
            <person name="Kublanov I.V."/>
        </authorList>
    </citation>
    <scope>NUCLEOTIDE SEQUENCE [LARGE SCALE GENOMIC DNA]</scope>
    <source>
        <strain evidence="1 2">38-H</strain>
    </source>
</reference>
<organism evidence="1 2">
    <name type="scientific">Tenuifilum thalassicum</name>
    <dbReference type="NCBI Taxonomy" id="2590900"/>
    <lineage>
        <taxon>Bacteria</taxon>
        <taxon>Pseudomonadati</taxon>
        <taxon>Bacteroidota</taxon>
        <taxon>Bacteroidia</taxon>
        <taxon>Bacteroidales</taxon>
        <taxon>Tenuifilaceae</taxon>
        <taxon>Tenuifilum</taxon>
    </lineage>
</organism>
<gene>
    <name evidence="1" type="ORF">FHG85_06555</name>
</gene>
<evidence type="ECO:0000313" key="1">
    <source>
        <dbReference type="EMBL" id="QKG79937.1"/>
    </source>
</evidence>